<dbReference type="GO" id="GO:0008081">
    <property type="term" value="F:phosphoric diester hydrolase activity"/>
    <property type="evidence" value="ECO:0007669"/>
    <property type="project" value="InterPro"/>
</dbReference>
<accession>A0A8H4LB94</accession>
<dbReference type="EMBL" id="JAADYS010001192">
    <property type="protein sequence ID" value="KAF4464409.1"/>
    <property type="molecule type" value="Genomic_DNA"/>
</dbReference>
<comment type="caution">
    <text evidence="3">The sequence shown here is derived from an EMBL/GenBank/DDBJ whole genome shotgun (WGS) entry which is preliminary data.</text>
</comment>
<proteinExistence type="predicted"/>
<sequence length="642" mass="72090">MAQPRPGRPSAALCLLLTSVLLVILGSAFLIAPVLSEAERDVVSPSNTAPIPDFQSLLGPGIPPLNKTGQKLDKKSPSDGEDEEQVPATPIPGVKYLLEPSVPNINDPSQILDKDSIVKIRRDVVKPPGSEEAPRQSVAKDFAGNIDRPVVKHGHHKQSLTKRLTSFASDVIKFGNRLLQGTPRGHAIELTLINATPYRWAKGYSHSHEMDGRAENWPKYIQPGKVARVVPVLESPLNGSDMAGEVVVYHLEDTSKPMSIRIERRVGEVNSIYVKFQGHLKTAHSPTKSEFKLDWPRDSQWVLGGVEGKFFSVDTPIDWMAQELPYIGDLSLREMVMPRSHHAGLYKVSHQFGLGDSQNSITHDRNLTYQLVKGGVRVLDFRPFLLYTDKGNITYAGHGSIVAGKYHGVLGASLREMVDQVNDFNEKYTGELIIWDIHPNHSRVSMEGNDRVISMTEAHRYIMYDELRRLKHRADVPDDEDLTKWPLEQFIGNRTSAVMVRVDHKWTKDQEYPGGENGFVTARNFPVNHVWVNKQDLQKLVEAQSHKIKELKPSRHATLYSSDWVITMSGIDSVTGADSLLAGSLLVYRTMWYELWASLTSNRWPNWIALDGIHSEAPKNFARTLNRCLAAQQCGKWEPKRQ</sequence>
<gene>
    <name evidence="3" type="ORF">FALBO_8750</name>
</gene>
<reference evidence="3 4" key="1">
    <citation type="submission" date="2020-01" db="EMBL/GenBank/DDBJ databases">
        <title>Identification and distribution of gene clusters putatively required for synthesis of sphingolipid metabolism inhibitors in phylogenetically diverse species of the filamentous fungus Fusarium.</title>
        <authorList>
            <person name="Kim H.-S."/>
            <person name="Busman M."/>
            <person name="Brown D.W."/>
            <person name="Divon H."/>
            <person name="Uhlig S."/>
            <person name="Proctor R.H."/>
        </authorList>
    </citation>
    <scope>NUCLEOTIDE SEQUENCE [LARGE SCALE GENOMIC DNA]</scope>
    <source>
        <strain evidence="3 4">NRRL 20459</strain>
    </source>
</reference>
<evidence type="ECO:0000313" key="4">
    <source>
        <dbReference type="Proteomes" id="UP000554235"/>
    </source>
</evidence>
<feature type="signal peptide" evidence="2">
    <location>
        <begin position="1"/>
        <end position="36"/>
    </location>
</feature>
<keyword evidence="2" id="KW-0732">Signal</keyword>
<feature type="region of interest" description="Disordered" evidence="1">
    <location>
        <begin position="53"/>
        <end position="92"/>
    </location>
</feature>
<dbReference type="GO" id="GO:0006629">
    <property type="term" value="P:lipid metabolic process"/>
    <property type="evidence" value="ECO:0007669"/>
    <property type="project" value="InterPro"/>
</dbReference>
<organism evidence="3 4">
    <name type="scientific">Fusarium albosuccineum</name>
    <dbReference type="NCBI Taxonomy" id="1237068"/>
    <lineage>
        <taxon>Eukaryota</taxon>
        <taxon>Fungi</taxon>
        <taxon>Dikarya</taxon>
        <taxon>Ascomycota</taxon>
        <taxon>Pezizomycotina</taxon>
        <taxon>Sordariomycetes</taxon>
        <taxon>Hypocreomycetidae</taxon>
        <taxon>Hypocreales</taxon>
        <taxon>Nectriaceae</taxon>
        <taxon>Fusarium</taxon>
        <taxon>Fusarium decemcellulare species complex</taxon>
    </lineage>
</organism>
<name>A0A8H4LB94_9HYPO</name>
<dbReference type="Proteomes" id="UP000554235">
    <property type="component" value="Unassembled WGS sequence"/>
</dbReference>
<dbReference type="InterPro" id="IPR017946">
    <property type="entry name" value="PLC-like_Pdiesterase_TIM-brl"/>
</dbReference>
<keyword evidence="4" id="KW-1185">Reference proteome</keyword>
<feature type="chain" id="PRO_5034083053" evidence="2">
    <location>
        <begin position="37"/>
        <end position="642"/>
    </location>
</feature>
<dbReference type="OrthoDB" id="1046782at2759"/>
<dbReference type="AlphaFoldDB" id="A0A8H4LB94"/>
<evidence type="ECO:0000256" key="2">
    <source>
        <dbReference type="SAM" id="SignalP"/>
    </source>
</evidence>
<dbReference type="SUPFAM" id="SSF51695">
    <property type="entry name" value="PLC-like phosphodiesterases"/>
    <property type="match status" value="1"/>
</dbReference>
<protein>
    <submittedName>
        <fullName evidence="3">Domain-containing</fullName>
    </submittedName>
</protein>
<dbReference type="Gene3D" id="3.20.20.190">
    <property type="entry name" value="Phosphatidylinositol (PI) phosphodiesterase"/>
    <property type="match status" value="1"/>
</dbReference>
<evidence type="ECO:0000313" key="3">
    <source>
        <dbReference type="EMBL" id="KAF4464409.1"/>
    </source>
</evidence>
<evidence type="ECO:0000256" key="1">
    <source>
        <dbReference type="SAM" id="MobiDB-lite"/>
    </source>
</evidence>